<evidence type="ECO:0000313" key="2">
    <source>
        <dbReference type="Proteomes" id="UP000249499"/>
    </source>
</evidence>
<name>A0AAF1KSA3_9HYPH</name>
<keyword evidence="2" id="KW-1185">Reference proteome</keyword>
<dbReference type="AlphaFoldDB" id="A0AAF1KSA3"/>
<reference evidence="2" key="2">
    <citation type="journal article" date="2023" name="MicrobiologyOpen">
        <title>Genomics of the tumorigenes clade of the family Rhizobiaceae and description of Rhizobium rhododendri sp. nov.</title>
        <authorList>
            <person name="Kuzmanovic N."/>
            <person name="diCenzo G.C."/>
            <person name="Bunk B."/>
            <person name="Sproeer C."/>
            <person name="Fruehling A."/>
            <person name="Neumann-Schaal M."/>
            <person name="Overmann J."/>
            <person name="Smalla K."/>
        </authorList>
    </citation>
    <scope>NUCLEOTIDE SEQUENCE [LARGE SCALE GENOMIC DNA]</scope>
    <source>
        <strain evidence="2">1078</strain>
        <plasmid evidence="2">pTi1078</plasmid>
    </source>
</reference>
<accession>A0AAF1KSA3</accession>
<dbReference type="KEGG" id="rtu:PR017_22760"/>
<organism evidence="1 2">
    <name type="scientific">Rhizobium tumorigenes</name>
    <dbReference type="NCBI Taxonomy" id="2041385"/>
    <lineage>
        <taxon>Bacteria</taxon>
        <taxon>Pseudomonadati</taxon>
        <taxon>Pseudomonadota</taxon>
        <taxon>Alphaproteobacteria</taxon>
        <taxon>Hyphomicrobiales</taxon>
        <taxon>Rhizobiaceae</taxon>
        <taxon>Rhizobium/Agrobacterium group</taxon>
        <taxon>Rhizobium</taxon>
    </lineage>
</organism>
<reference evidence="1 2" key="1">
    <citation type="journal article" date="2018" name="Sci. Rep.">
        <title>Rhizobium tumorigenes sp. nov., a novel plant tumorigenic bacterium isolated from cane gall tumors on thornless blackberry.</title>
        <authorList>
            <person name="Kuzmanovi N."/>
            <person name="Smalla K."/>
            <person name="Gronow S."/>
            <person name="PuBawska J."/>
        </authorList>
    </citation>
    <scope>NUCLEOTIDE SEQUENCE [LARGE SCALE GENOMIC DNA]</scope>
    <source>
        <strain evidence="1 2">1078</strain>
    </source>
</reference>
<dbReference type="Proteomes" id="UP000249499">
    <property type="component" value="Plasmid pTi1078"/>
</dbReference>
<gene>
    <name evidence="1" type="ORF">PR017_22760</name>
</gene>
<protein>
    <submittedName>
        <fullName evidence="1">Uncharacterized protein</fullName>
    </submittedName>
</protein>
<geneLocation type="plasmid" evidence="1 2">
    <name>pTi1078</name>
</geneLocation>
<dbReference type="EMBL" id="CP117257">
    <property type="protein sequence ID" value="WFR98190.1"/>
    <property type="molecule type" value="Genomic_DNA"/>
</dbReference>
<proteinExistence type="predicted"/>
<evidence type="ECO:0000313" key="1">
    <source>
        <dbReference type="EMBL" id="WFR98190.1"/>
    </source>
</evidence>
<dbReference type="RefSeq" id="WP_111219446.1">
    <property type="nucleotide sequence ID" value="NZ_CP117257.1"/>
</dbReference>
<sequence length="125" mass="14018">MNFTDIPSASHDLAWAKQNFITDHGQFPVLNSGEKISTNKPLLYRYGGAELISQIEDGYFKLAAKREITFVANAPNVVKSSDSTATYYVAIFPSTYFLHLRQPVPYFARCHDSETLYPVVAYGAM</sequence>
<keyword evidence="1" id="KW-0614">Plasmid</keyword>